<dbReference type="CDD" id="cd10959">
    <property type="entry name" value="CE4_NodB_like_3"/>
    <property type="match status" value="1"/>
</dbReference>
<dbReference type="InterPro" id="IPR050248">
    <property type="entry name" value="Polysacc_deacetylase_ArnD"/>
</dbReference>
<gene>
    <name evidence="3" type="ORF">BVG16_04930</name>
</gene>
<comment type="caution">
    <text evidence="3">The sequence shown here is derived from an EMBL/GenBank/DDBJ whole genome shotgun (WGS) entry which is preliminary data.</text>
</comment>
<dbReference type="Pfam" id="PF01522">
    <property type="entry name" value="Polysacc_deac_1"/>
    <property type="match status" value="1"/>
</dbReference>
<name>A0A1T2XJN8_9BACL</name>
<dbReference type="OrthoDB" id="2649545at2"/>
<dbReference type="EMBL" id="MSZX01000002">
    <property type="protein sequence ID" value="OPA80097.1"/>
    <property type="molecule type" value="Genomic_DNA"/>
</dbReference>
<keyword evidence="4" id="KW-1185">Reference proteome</keyword>
<dbReference type="STRING" id="1324314.BVG16_04930"/>
<dbReference type="PANTHER" id="PTHR10587">
    <property type="entry name" value="GLYCOSYL TRANSFERASE-RELATED"/>
    <property type="match status" value="1"/>
</dbReference>
<dbReference type="PROSITE" id="PS51677">
    <property type="entry name" value="NODB"/>
    <property type="match status" value="1"/>
</dbReference>
<evidence type="ECO:0000313" key="3">
    <source>
        <dbReference type="EMBL" id="OPA80097.1"/>
    </source>
</evidence>
<dbReference type="InterPro" id="IPR002509">
    <property type="entry name" value="NODB_dom"/>
</dbReference>
<proteinExistence type="predicted"/>
<keyword evidence="1" id="KW-0812">Transmembrane</keyword>
<sequence>MLLTALQLVVLFIVLYMLAPFMITRICGLVVVRRGKAARQVAFTFDDGPNPTYTPRLLDLLQAHDVKATFFVLGSQAEKYPEIIKRMHQEGHQIGIHNYSHTANWVMTPGVVRQEQVERTADIVQQITGERPTSYRPPWGIMNLGDLFNFGFRKSYRIVLWSVMVRDWKRSTTAERLRHRLLRKIKPGSIVLLHDCGETLGADEDAPQQMLEGLQDVLEEVRLKGYKCLRIDEMTDKEREKNYQIDTAIVKKQYKSTMP</sequence>
<dbReference type="SUPFAM" id="SSF88713">
    <property type="entry name" value="Glycoside hydrolase/deacetylase"/>
    <property type="match status" value="1"/>
</dbReference>
<feature type="domain" description="NodB homology" evidence="2">
    <location>
        <begin position="39"/>
        <end position="229"/>
    </location>
</feature>
<dbReference type="AlphaFoldDB" id="A0A1T2XJN8"/>
<keyword evidence="1" id="KW-1133">Transmembrane helix</keyword>
<evidence type="ECO:0000313" key="4">
    <source>
        <dbReference type="Proteomes" id="UP000190188"/>
    </source>
</evidence>
<evidence type="ECO:0000256" key="1">
    <source>
        <dbReference type="SAM" id="Phobius"/>
    </source>
</evidence>
<reference evidence="3 4" key="1">
    <citation type="submission" date="2017-01" db="EMBL/GenBank/DDBJ databases">
        <title>Genome analysis of Paenibacillus selenitrireducens ES3-24.</title>
        <authorList>
            <person name="Xu D."/>
            <person name="Yao R."/>
            <person name="Zheng S."/>
        </authorList>
    </citation>
    <scope>NUCLEOTIDE SEQUENCE [LARGE SCALE GENOMIC DNA]</scope>
    <source>
        <strain evidence="3 4">ES3-24</strain>
    </source>
</reference>
<dbReference type="PANTHER" id="PTHR10587:SF137">
    <property type="entry name" value="4-DEOXY-4-FORMAMIDO-L-ARABINOSE-PHOSPHOUNDECAPRENOL DEFORMYLASE ARND-RELATED"/>
    <property type="match status" value="1"/>
</dbReference>
<dbReference type="RefSeq" id="WP_078497442.1">
    <property type="nucleotide sequence ID" value="NZ_MSZX01000002.1"/>
</dbReference>
<dbReference type="Proteomes" id="UP000190188">
    <property type="component" value="Unassembled WGS sequence"/>
</dbReference>
<dbReference type="GO" id="GO:0016810">
    <property type="term" value="F:hydrolase activity, acting on carbon-nitrogen (but not peptide) bonds"/>
    <property type="evidence" value="ECO:0007669"/>
    <property type="project" value="InterPro"/>
</dbReference>
<feature type="transmembrane region" description="Helical" evidence="1">
    <location>
        <begin position="6"/>
        <end position="32"/>
    </location>
</feature>
<organism evidence="3 4">
    <name type="scientific">Paenibacillus selenitireducens</name>
    <dbReference type="NCBI Taxonomy" id="1324314"/>
    <lineage>
        <taxon>Bacteria</taxon>
        <taxon>Bacillati</taxon>
        <taxon>Bacillota</taxon>
        <taxon>Bacilli</taxon>
        <taxon>Bacillales</taxon>
        <taxon>Paenibacillaceae</taxon>
        <taxon>Paenibacillus</taxon>
    </lineage>
</organism>
<dbReference type="GO" id="GO:0005975">
    <property type="term" value="P:carbohydrate metabolic process"/>
    <property type="evidence" value="ECO:0007669"/>
    <property type="project" value="InterPro"/>
</dbReference>
<evidence type="ECO:0000259" key="2">
    <source>
        <dbReference type="PROSITE" id="PS51677"/>
    </source>
</evidence>
<protein>
    <submittedName>
        <fullName evidence="3">Polysaccharide deacetylase family protein</fullName>
    </submittedName>
</protein>
<dbReference type="Gene3D" id="3.20.20.370">
    <property type="entry name" value="Glycoside hydrolase/deacetylase"/>
    <property type="match status" value="1"/>
</dbReference>
<accession>A0A1T2XJN8</accession>
<keyword evidence="1" id="KW-0472">Membrane</keyword>
<dbReference type="InterPro" id="IPR011330">
    <property type="entry name" value="Glyco_hydro/deAcase_b/a-brl"/>
</dbReference>